<gene>
    <name evidence="9" type="primary">trmB</name>
    <name evidence="10" type="ORF">M670_03192</name>
</gene>
<dbReference type="EC" id="2.1.1.33" evidence="9"/>
<evidence type="ECO:0000256" key="3">
    <source>
        <dbReference type="ARBA" id="ARBA00022603"/>
    </source>
</evidence>
<keyword evidence="6 9" id="KW-0819">tRNA processing</keyword>
<evidence type="ECO:0000256" key="1">
    <source>
        <dbReference type="ARBA" id="ARBA00000142"/>
    </source>
</evidence>
<dbReference type="FunFam" id="3.40.50.150:FF:000035">
    <property type="entry name" value="tRNA (guanine-N(7)-)-methyltransferase"/>
    <property type="match status" value="1"/>
</dbReference>
<feature type="binding site" evidence="9">
    <location>
        <position position="97"/>
    </location>
    <ligand>
        <name>S-adenosyl-L-methionine</name>
        <dbReference type="ChEBI" id="CHEBI:59789"/>
    </ligand>
</feature>
<comment type="caution">
    <text evidence="10">The sequence shown here is derived from an EMBL/GenBank/DDBJ whole genome shotgun (WGS) entry which is preliminary data.</text>
</comment>
<evidence type="ECO:0000256" key="6">
    <source>
        <dbReference type="ARBA" id="ARBA00022694"/>
    </source>
</evidence>
<dbReference type="InterPro" id="IPR055361">
    <property type="entry name" value="tRNA_methyltr_TrmB_bact"/>
</dbReference>
<reference evidence="10 11" key="1">
    <citation type="submission" date="2014-04" db="EMBL/GenBank/DDBJ databases">
        <title>Draft genome sequence of Bacillus azotoformans MEV2011, a (co-) denitrifying strain unable to grow in the presence of oxygen.</title>
        <authorList>
            <person name="Nielsen M."/>
            <person name="Schreiber L."/>
            <person name="Finster K."/>
            <person name="Schramm A."/>
        </authorList>
    </citation>
    <scope>NUCLEOTIDE SEQUENCE [LARGE SCALE GENOMIC DNA]</scope>
    <source>
        <strain evidence="10 11">MEV2011</strain>
    </source>
</reference>
<protein>
    <recommendedName>
        <fullName evidence="9">tRNA (guanine-N(7)-)-methyltransferase</fullName>
        <ecNumber evidence="9">2.1.1.33</ecNumber>
    </recommendedName>
    <alternativeName>
        <fullName evidence="9">tRNA (guanine(46)-N(7))-methyltransferase</fullName>
    </alternativeName>
    <alternativeName>
        <fullName evidence="9">tRNA(m7G46)-methyltransferase</fullName>
    </alternativeName>
</protein>
<evidence type="ECO:0000256" key="9">
    <source>
        <dbReference type="HAMAP-Rule" id="MF_01057"/>
    </source>
</evidence>
<dbReference type="Pfam" id="PF02390">
    <property type="entry name" value="Methyltransf_4"/>
    <property type="match status" value="1"/>
</dbReference>
<dbReference type="GO" id="GO:0043527">
    <property type="term" value="C:tRNA methyltransferase complex"/>
    <property type="evidence" value="ECO:0007669"/>
    <property type="project" value="TreeGrafter"/>
</dbReference>
<sequence>MRLRNKPGAYDKINEHPDRVISTPADFRGNWKKEIFKNENPIHIEIGMGKGTFVNGMAKLHPDVNFIGIEKYTSVIVSALDLTLEQALPNVRLLNIDANTLPEIFEQGELAQIYLNFSDPWPKNRHEKRRLTHESFLAMYESVLVKGGEVHLKTDNQGLFEFSLESFSKYGMIVKNISLDLHKSGIKGNVMTEYEQKFSSKGNRIYRCEAQFR</sequence>
<feature type="binding site" evidence="9">
    <location>
        <position position="70"/>
    </location>
    <ligand>
        <name>S-adenosyl-L-methionine</name>
        <dbReference type="ChEBI" id="CHEBI:59789"/>
    </ligand>
</feature>
<dbReference type="Gene3D" id="3.40.50.150">
    <property type="entry name" value="Vaccinia Virus protein VP39"/>
    <property type="match status" value="1"/>
</dbReference>
<evidence type="ECO:0000313" key="10">
    <source>
        <dbReference type="EMBL" id="KEF37611.1"/>
    </source>
</evidence>
<keyword evidence="4 9" id="KW-0808">Transferase</keyword>
<dbReference type="SUPFAM" id="SSF53335">
    <property type="entry name" value="S-adenosyl-L-methionine-dependent methyltransferases"/>
    <property type="match status" value="1"/>
</dbReference>
<dbReference type="PATRIC" id="fig|1348973.3.peg.3071"/>
<dbReference type="NCBIfam" id="NF001080">
    <property type="entry name" value="PRK00121.2-2"/>
    <property type="match status" value="1"/>
</dbReference>
<keyword evidence="3 9" id="KW-0489">Methyltransferase</keyword>
<dbReference type="OrthoDB" id="9802090at2"/>
<keyword evidence="5 9" id="KW-0949">S-adenosyl-L-methionine</keyword>
<dbReference type="Proteomes" id="UP000027936">
    <property type="component" value="Unassembled WGS sequence"/>
</dbReference>
<dbReference type="HAMAP" id="MF_01057">
    <property type="entry name" value="tRNA_methyltr_TrmB"/>
    <property type="match status" value="1"/>
</dbReference>
<proteinExistence type="inferred from homology"/>
<evidence type="ECO:0000256" key="7">
    <source>
        <dbReference type="ARBA" id="ARBA00060552"/>
    </source>
</evidence>
<evidence type="ECO:0000256" key="2">
    <source>
        <dbReference type="ARBA" id="ARBA00003015"/>
    </source>
</evidence>
<dbReference type="EMBL" id="JJRY01000013">
    <property type="protein sequence ID" value="KEF37611.1"/>
    <property type="molecule type" value="Genomic_DNA"/>
</dbReference>
<dbReference type="GO" id="GO:0008176">
    <property type="term" value="F:tRNA (guanine(46)-N7)-methyltransferase activity"/>
    <property type="evidence" value="ECO:0007669"/>
    <property type="project" value="UniProtKB-UniRule"/>
</dbReference>
<feature type="region of interest" description="Interaction with RNA" evidence="9">
    <location>
        <begin position="125"/>
        <end position="130"/>
    </location>
</feature>
<comment type="similarity">
    <text evidence="8 9">Belongs to the class I-like SAM-binding methyltransferase superfamily. TrmB family.</text>
</comment>
<dbReference type="PANTHER" id="PTHR23417">
    <property type="entry name" value="3-DEOXY-D-MANNO-OCTULOSONIC-ACID TRANSFERASE/TRNA GUANINE-N 7 - -METHYLTRANSFERASE"/>
    <property type="match status" value="1"/>
</dbReference>
<dbReference type="RefSeq" id="WP_035196668.1">
    <property type="nucleotide sequence ID" value="NZ_JJRY01000013.1"/>
</dbReference>
<dbReference type="NCBIfam" id="TIGR00091">
    <property type="entry name" value="tRNA (guanosine(46)-N7)-methyltransferase TrmB"/>
    <property type="match status" value="1"/>
</dbReference>
<dbReference type="InterPro" id="IPR029063">
    <property type="entry name" value="SAM-dependent_MTases_sf"/>
</dbReference>
<evidence type="ECO:0000256" key="8">
    <source>
        <dbReference type="ARBA" id="ARBA00060767"/>
    </source>
</evidence>
<dbReference type="AlphaFoldDB" id="A0A072NJJ6"/>
<evidence type="ECO:0000313" key="11">
    <source>
        <dbReference type="Proteomes" id="UP000027936"/>
    </source>
</evidence>
<accession>A0A072NJJ6</accession>
<feature type="binding site" evidence="9">
    <location>
        <position position="119"/>
    </location>
    <ligand>
        <name>S-adenosyl-L-methionine</name>
        <dbReference type="ChEBI" id="CHEBI:59789"/>
    </ligand>
</feature>
<dbReference type="PANTHER" id="PTHR23417:SF14">
    <property type="entry name" value="PENTACOTRIPEPTIDE-REPEAT REGION OF PRORP DOMAIN-CONTAINING PROTEIN"/>
    <property type="match status" value="1"/>
</dbReference>
<feature type="binding site" evidence="9">
    <location>
        <position position="123"/>
    </location>
    <ligand>
        <name>substrate</name>
    </ligand>
</feature>
<dbReference type="PROSITE" id="PS51625">
    <property type="entry name" value="SAM_MT_TRMB"/>
    <property type="match status" value="1"/>
</dbReference>
<dbReference type="UniPathway" id="UPA00989"/>
<evidence type="ECO:0000256" key="4">
    <source>
        <dbReference type="ARBA" id="ARBA00022679"/>
    </source>
</evidence>
<dbReference type="InterPro" id="IPR003358">
    <property type="entry name" value="tRNA_(Gua-N-7)_MeTrfase_Trmb"/>
</dbReference>
<comment type="catalytic activity">
    <reaction evidence="1 9">
        <text>guanosine(46) in tRNA + S-adenosyl-L-methionine = N(7)-methylguanosine(46) in tRNA + S-adenosyl-L-homocysteine</text>
        <dbReference type="Rhea" id="RHEA:42708"/>
        <dbReference type="Rhea" id="RHEA-COMP:10188"/>
        <dbReference type="Rhea" id="RHEA-COMP:10189"/>
        <dbReference type="ChEBI" id="CHEBI:57856"/>
        <dbReference type="ChEBI" id="CHEBI:59789"/>
        <dbReference type="ChEBI" id="CHEBI:74269"/>
        <dbReference type="ChEBI" id="CHEBI:74480"/>
        <dbReference type="EC" id="2.1.1.33"/>
    </reaction>
</comment>
<organism evidence="10 11">
    <name type="scientific">Schinkia azotoformans MEV2011</name>
    <dbReference type="NCBI Taxonomy" id="1348973"/>
    <lineage>
        <taxon>Bacteria</taxon>
        <taxon>Bacillati</taxon>
        <taxon>Bacillota</taxon>
        <taxon>Bacilli</taxon>
        <taxon>Bacillales</taxon>
        <taxon>Bacillaceae</taxon>
        <taxon>Calidifontibacillus/Schinkia group</taxon>
        <taxon>Schinkia</taxon>
    </lineage>
</organism>
<comment type="function">
    <text evidence="2 9">Catalyzes the formation of N(7)-methylguanine at position 46 (m7G46) in tRNA.</text>
</comment>
<feature type="binding site" evidence="9">
    <location>
        <begin position="192"/>
        <end position="195"/>
    </location>
    <ligand>
        <name>substrate</name>
    </ligand>
</feature>
<feature type="binding site" evidence="9">
    <location>
        <position position="155"/>
    </location>
    <ligand>
        <name>substrate</name>
    </ligand>
</feature>
<evidence type="ECO:0000256" key="5">
    <source>
        <dbReference type="ARBA" id="ARBA00022691"/>
    </source>
</evidence>
<comment type="pathway">
    <text evidence="7 9">tRNA modification; N(7)-methylguanine-tRNA biosynthesis.</text>
</comment>
<feature type="binding site" evidence="9">
    <location>
        <position position="45"/>
    </location>
    <ligand>
        <name>S-adenosyl-L-methionine</name>
        <dbReference type="ChEBI" id="CHEBI:59789"/>
    </ligand>
</feature>
<name>A0A072NJJ6_SCHAZ</name>